<dbReference type="Proteomes" id="UP000001964">
    <property type="component" value="Chromosome"/>
</dbReference>
<dbReference type="PANTHER" id="PTHR38776">
    <property type="entry name" value="MLTA-INTERACTING PROTEIN-RELATED"/>
    <property type="match status" value="1"/>
</dbReference>
<dbReference type="STRING" id="394221.Mmar10_2029"/>
<dbReference type="KEGG" id="mmr:Mmar10_2029"/>
<evidence type="ECO:0000256" key="1">
    <source>
        <dbReference type="ARBA" id="ARBA00004442"/>
    </source>
</evidence>
<reference evidence="7 8" key="1">
    <citation type="submission" date="2006-08" db="EMBL/GenBank/DDBJ databases">
        <title>Complete sequence of Maricaulis maris MCS10.</title>
        <authorList>
            <consortium name="US DOE Joint Genome Institute"/>
            <person name="Copeland A."/>
            <person name="Lucas S."/>
            <person name="Lapidus A."/>
            <person name="Barry K."/>
            <person name="Detter J.C."/>
            <person name="Glavina del Rio T."/>
            <person name="Hammon N."/>
            <person name="Israni S."/>
            <person name="Dalin E."/>
            <person name="Tice H."/>
            <person name="Pitluck S."/>
            <person name="Saunders E."/>
            <person name="Brettin T."/>
            <person name="Bruce D."/>
            <person name="Han C."/>
            <person name="Tapia R."/>
            <person name="Gilna P."/>
            <person name="Schmutz J."/>
            <person name="Larimer F."/>
            <person name="Land M."/>
            <person name="Hauser L."/>
            <person name="Kyrpides N."/>
            <person name="Mikhailova N."/>
            <person name="Viollier P."/>
            <person name="Stephens C."/>
            <person name="Richardson P."/>
        </authorList>
    </citation>
    <scope>NUCLEOTIDE SEQUENCE [LARGE SCALE GENOMIC DNA]</scope>
    <source>
        <strain evidence="7 8">MCS10</strain>
    </source>
</reference>
<name>Q0AN16_MARMM</name>
<keyword evidence="5" id="KW-0998">Cell outer membrane</keyword>
<evidence type="ECO:0000256" key="2">
    <source>
        <dbReference type="ARBA" id="ARBA00005722"/>
    </source>
</evidence>
<organism evidence="7 8">
    <name type="scientific">Maricaulis maris (strain MCS10)</name>
    <name type="common">Caulobacter maris</name>
    <dbReference type="NCBI Taxonomy" id="394221"/>
    <lineage>
        <taxon>Bacteria</taxon>
        <taxon>Pseudomonadati</taxon>
        <taxon>Pseudomonadota</taxon>
        <taxon>Alphaproteobacteria</taxon>
        <taxon>Maricaulales</taxon>
        <taxon>Maricaulaceae</taxon>
        <taxon>Maricaulis</taxon>
    </lineage>
</organism>
<gene>
    <name evidence="7" type="ordered locus">Mmar10_2029</name>
</gene>
<dbReference type="EMBL" id="CP000449">
    <property type="protein sequence ID" value="ABI66321.1"/>
    <property type="molecule type" value="Genomic_DNA"/>
</dbReference>
<protein>
    <submittedName>
        <fullName evidence="7">MltA-interacting MipA family protein</fullName>
    </submittedName>
</protein>
<evidence type="ECO:0000313" key="8">
    <source>
        <dbReference type="Proteomes" id="UP000001964"/>
    </source>
</evidence>
<feature type="signal peptide" evidence="6">
    <location>
        <begin position="1"/>
        <end position="24"/>
    </location>
</feature>
<evidence type="ECO:0000256" key="6">
    <source>
        <dbReference type="SAM" id="SignalP"/>
    </source>
</evidence>
<sequence precursor="true">MNLHPGRNLFVVLGLALVPSVLLAPMASGQALAPVEARKEAALNTNGTGLSGMIGIGVDSGTAYAGSDTRESGAAPVLYGMYHDLFYLTPGEIGVYWPVNGSDWRIKAGLGYEPGRDPGDHAALANLNTIENTAVFAGGLYRQFGTSAIGVGFEADIGGEGKGVVTFIGGSYDWHFADNAWTLTAYGDISFADEEHLRTEFGITENEALASLADIDPQYRYTAYTPSAGLKSFGIGAGARYRFAENWILLGNVSGEFFGSEATSSPLVREDYEVEAFLGIAYTF</sequence>
<accession>Q0AN16</accession>
<evidence type="ECO:0000256" key="4">
    <source>
        <dbReference type="ARBA" id="ARBA00023136"/>
    </source>
</evidence>
<comment type="similarity">
    <text evidence="2">Belongs to the MipA/OmpV family.</text>
</comment>
<keyword evidence="8" id="KW-1185">Reference proteome</keyword>
<evidence type="ECO:0000256" key="3">
    <source>
        <dbReference type="ARBA" id="ARBA00022729"/>
    </source>
</evidence>
<dbReference type="OrthoDB" id="5462484at2"/>
<dbReference type="HOGENOM" id="CLU_062990_1_0_5"/>
<proteinExistence type="inferred from homology"/>
<keyword evidence="4" id="KW-0472">Membrane</keyword>
<dbReference type="RefSeq" id="WP_011643966.1">
    <property type="nucleotide sequence ID" value="NC_008347.1"/>
</dbReference>
<feature type="chain" id="PRO_5004168234" evidence="6">
    <location>
        <begin position="25"/>
        <end position="284"/>
    </location>
</feature>
<dbReference type="eggNOG" id="COG3713">
    <property type="taxonomic scope" value="Bacteria"/>
</dbReference>
<keyword evidence="3 6" id="KW-0732">Signal</keyword>
<dbReference type="InterPro" id="IPR010583">
    <property type="entry name" value="MipA"/>
</dbReference>
<dbReference type="Pfam" id="PF06629">
    <property type="entry name" value="MipA"/>
    <property type="match status" value="1"/>
</dbReference>
<dbReference type="GO" id="GO:0009279">
    <property type="term" value="C:cell outer membrane"/>
    <property type="evidence" value="ECO:0007669"/>
    <property type="project" value="UniProtKB-SubCell"/>
</dbReference>
<comment type="subcellular location">
    <subcellularLocation>
        <location evidence="1">Cell outer membrane</location>
    </subcellularLocation>
</comment>
<dbReference type="AlphaFoldDB" id="Q0AN16"/>
<evidence type="ECO:0000313" key="7">
    <source>
        <dbReference type="EMBL" id="ABI66321.1"/>
    </source>
</evidence>
<evidence type="ECO:0000256" key="5">
    <source>
        <dbReference type="ARBA" id="ARBA00023237"/>
    </source>
</evidence>
<dbReference type="PANTHER" id="PTHR38776:SF1">
    <property type="entry name" value="MLTA-INTERACTING PROTEIN-RELATED"/>
    <property type="match status" value="1"/>
</dbReference>